<dbReference type="SUPFAM" id="SSF53850">
    <property type="entry name" value="Periplasmic binding protein-like II"/>
    <property type="match status" value="1"/>
</dbReference>
<comment type="caution">
    <text evidence="9">The sequence shown here is derived from an EMBL/GenBank/DDBJ whole genome shotgun (WGS) entry which is preliminary data.</text>
</comment>
<evidence type="ECO:0000256" key="5">
    <source>
        <dbReference type="ARBA" id="ARBA00023136"/>
    </source>
</evidence>
<evidence type="ECO:0000256" key="7">
    <source>
        <dbReference type="ARBA" id="ARBA00023180"/>
    </source>
</evidence>
<dbReference type="Proteomes" id="UP001286313">
    <property type="component" value="Unassembled WGS sequence"/>
</dbReference>
<evidence type="ECO:0000313" key="10">
    <source>
        <dbReference type="Proteomes" id="UP001286313"/>
    </source>
</evidence>
<sequence>MAGCGVSADRGAQHRLFETSEVSLYREVYSKLHYYPRNEIMALVAGGEYSFINRKTPIEFILVTKFSKIYAETRFHVAQEEFSPGGYTWGFPKGSPYRKIIDRMMGRCVMSGLTRKWLRDTYSLYQREYTEERSTLVPEEAMISSDNRLVVLGIVHFQGPFFILFLGAGGGALLFLLELLTSRL</sequence>
<evidence type="ECO:0000256" key="1">
    <source>
        <dbReference type="ARBA" id="ARBA00004651"/>
    </source>
</evidence>
<evidence type="ECO:0000256" key="4">
    <source>
        <dbReference type="ARBA" id="ARBA00022989"/>
    </source>
</evidence>
<evidence type="ECO:0000256" key="8">
    <source>
        <dbReference type="SAM" id="Phobius"/>
    </source>
</evidence>
<evidence type="ECO:0000256" key="6">
    <source>
        <dbReference type="ARBA" id="ARBA00023170"/>
    </source>
</evidence>
<dbReference type="PANTHER" id="PTHR42643:SF24">
    <property type="entry name" value="IONOTROPIC RECEPTOR 60A"/>
    <property type="match status" value="1"/>
</dbReference>
<keyword evidence="6" id="KW-0675">Receptor</keyword>
<comment type="subcellular location">
    <subcellularLocation>
        <location evidence="1">Cell membrane</location>
        <topology evidence="1">Multi-pass membrane protein</topology>
    </subcellularLocation>
</comment>
<keyword evidence="5 8" id="KW-0472">Membrane</keyword>
<keyword evidence="10" id="KW-1185">Reference proteome</keyword>
<keyword evidence="2" id="KW-1003">Cell membrane</keyword>
<dbReference type="EMBL" id="JAWQEG010000237">
    <property type="protein sequence ID" value="KAK3893022.1"/>
    <property type="molecule type" value="Genomic_DNA"/>
</dbReference>
<dbReference type="PANTHER" id="PTHR42643">
    <property type="entry name" value="IONOTROPIC RECEPTOR 20A-RELATED"/>
    <property type="match status" value="1"/>
</dbReference>
<accession>A0AAE1GIA1</accession>
<evidence type="ECO:0000256" key="3">
    <source>
        <dbReference type="ARBA" id="ARBA00022692"/>
    </source>
</evidence>
<protein>
    <submittedName>
        <fullName evidence="9">Uncharacterized protein</fullName>
    </submittedName>
</protein>
<organism evidence="9 10">
    <name type="scientific">Petrolisthes cinctipes</name>
    <name type="common">Flat porcelain crab</name>
    <dbReference type="NCBI Taxonomy" id="88211"/>
    <lineage>
        <taxon>Eukaryota</taxon>
        <taxon>Metazoa</taxon>
        <taxon>Ecdysozoa</taxon>
        <taxon>Arthropoda</taxon>
        <taxon>Crustacea</taxon>
        <taxon>Multicrustacea</taxon>
        <taxon>Malacostraca</taxon>
        <taxon>Eumalacostraca</taxon>
        <taxon>Eucarida</taxon>
        <taxon>Decapoda</taxon>
        <taxon>Pleocyemata</taxon>
        <taxon>Anomura</taxon>
        <taxon>Galatheoidea</taxon>
        <taxon>Porcellanidae</taxon>
        <taxon>Petrolisthes</taxon>
    </lineage>
</organism>
<keyword evidence="4 8" id="KW-1133">Transmembrane helix</keyword>
<reference evidence="9" key="1">
    <citation type="submission" date="2023-10" db="EMBL/GenBank/DDBJ databases">
        <title>Genome assemblies of two species of porcelain crab, Petrolisthes cinctipes and Petrolisthes manimaculis (Anomura: Porcellanidae).</title>
        <authorList>
            <person name="Angst P."/>
        </authorList>
    </citation>
    <scope>NUCLEOTIDE SEQUENCE</scope>
    <source>
        <strain evidence="9">PB745_01</strain>
        <tissue evidence="9">Gill</tissue>
    </source>
</reference>
<evidence type="ECO:0000256" key="2">
    <source>
        <dbReference type="ARBA" id="ARBA00022475"/>
    </source>
</evidence>
<gene>
    <name evidence="9" type="ORF">Pcinc_003201</name>
</gene>
<dbReference type="GO" id="GO:0005886">
    <property type="term" value="C:plasma membrane"/>
    <property type="evidence" value="ECO:0007669"/>
    <property type="project" value="UniProtKB-SubCell"/>
</dbReference>
<evidence type="ECO:0000313" key="9">
    <source>
        <dbReference type="EMBL" id="KAK3893022.1"/>
    </source>
</evidence>
<name>A0AAE1GIA1_PETCI</name>
<dbReference type="AlphaFoldDB" id="A0AAE1GIA1"/>
<dbReference type="InterPro" id="IPR052192">
    <property type="entry name" value="Insect_Ionotropic_Sensory_Rcpt"/>
</dbReference>
<keyword evidence="3 8" id="KW-0812">Transmembrane</keyword>
<proteinExistence type="predicted"/>
<feature type="transmembrane region" description="Helical" evidence="8">
    <location>
        <begin position="161"/>
        <end position="180"/>
    </location>
</feature>
<keyword evidence="7" id="KW-0325">Glycoprotein</keyword>